<protein>
    <submittedName>
        <fullName evidence="1">Uncharacterized protein</fullName>
    </submittedName>
</protein>
<accession>A0ABP7HWM9</accession>
<gene>
    <name evidence="1" type="ORF">GCM10022380_21660</name>
</gene>
<dbReference type="Proteomes" id="UP001501624">
    <property type="component" value="Unassembled WGS sequence"/>
</dbReference>
<evidence type="ECO:0000313" key="2">
    <source>
        <dbReference type="Proteomes" id="UP001501624"/>
    </source>
</evidence>
<organism evidence="1 2">
    <name type="scientific">Amycolatopsis tucumanensis</name>
    <dbReference type="NCBI Taxonomy" id="401106"/>
    <lineage>
        <taxon>Bacteria</taxon>
        <taxon>Bacillati</taxon>
        <taxon>Actinomycetota</taxon>
        <taxon>Actinomycetes</taxon>
        <taxon>Pseudonocardiales</taxon>
        <taxon>Pseudonocardiaceae</taxon>
        <taxon>Amycolatopsis</taxon>
    </lineage>
</organism>
<dbReference type="EMBL" id="BAABCM010000002">
    <property type="protein sequence ID" value="GAA3803809.1"/>
    <property type="molecule type" value="Genomic_DNA"/>
</dbReference>
<evidence type="ECO:0000313" key="1">
    <source>
        <dbReference type="EMBL" id="GAA3803809.1"/>
    </source>
</evidence>
<comment type="caution">
    <text evidence="1">The sequence shown here is derived from an EMBL/GenBank/DDBJ whole genome shotgun (WGS) entry which is preliminary data.</text>
</comment>
<sequence length="79" mass="8625">MAGHGRLGEAGQRRDQIARGQLALGQKVQQGAPAGLGHRFEDVHPRSITQDVYKRQQICGFESGAGRYPGSTPKLKELR</sequence>
<proteinExistence type="predicted"/>
<reference evidence="2" key="1">
    <citation type="journal article" date="2019" name="Int. J. Syst. Evol. Microbiol.">
        <title>The Global Catalogue of Microorganisms (GCM) 10K type strain sequencing project: providing services to taxonomists for standard genome sequencing and annotation.</title>
        <authorList>
            <consortium name="The Broad Institute Genomics Platform"/>
            <consortium name="The Broad Institute Genome Sequencing Center for Infectious Disease"/>
            <person name="Wu L."/>
            <person name="Ma J."/>
        </authorList>
    </citation>
    <scope>NUCLEOTIDE SEQUENCE [LARGE SCALE GENOMIC DNA]</scope>
    <source>
        <strain evidence="2">JCM 17017</strain>
    </source>
</reference>
<name>A0ABP7HWM9_9PSEU</name>
<keyword evidence="2" id="KW-1185">Reference proteome</keyword>